<evidence type="ECO:0000313" key="2">
    <source>
        <dbReference type="EMBL" id="KKU03367.1"/>
    </source>
</evidence>
<proteinExistence type="predicted"/>
<dbReference type="CDD" id="cd02440">
    <property type="entry name" value="AdoMet_MTases"/>
    <property type="match status" value="1"/>
</dbReference>
<evidence type="ECO:0000313" key="3">
    <source>
        <dbReference type="Proteomes" id="UP000034696"/>
    </source>
</evidence>
<sequence length="503" mass="56965">MADRIQETREKIGVRSVADLVGQYAAELNRVSEEEFSAKGSGVYDQISAEAIRANFAALLESERRAEFGKILARIPDDSRQLDLLTCRRYVNMVTALVDLETESGKETAGDLLDFVQRQYGDKIKPRWINFGFRRGLVDREAVMIMNLLEPKNSDLYLRALAGDPSDLRWNEKVGMLIKALGMPALADRLRFLLGYGKVGSSEGKNLEFLLRDILGYPELEKYYLDKGVIKEGERLPLPLSLSEVYENYDFSRYPVSLETERFRMKNLMKIFAKIGIGKEAKICDVGCGTGWLTGELLEADFTKVTGFDIDQVNLKKAKELYPGANFVQGDIDELGELFRDQKPEVVLMLGRTGTHAEDWSELNDQMMAINESLEMGGILIMDWPNPQAKGGIYEEYATTIRQAYRRHGFSEEELDDLAVVVDGPATMTEKSKQVYNRLVPRIGRLKERLRSWGFLLELEEVEELPNGTGKDENVVLVLRKVEDYGPAAERTHLQDAFIGQTR</sequence>
<dbReference type="InterPro" id="IPR041698">
    <property type="entry name" value="Methyltransf_25"/>
</dbReference>
<dbReference type="InterPro" id="IPR029063">
    <property type="entry name" value="SAM-dependent_MTases_sf"/>
</dbReference>
<name>A0A0G1M5I0_9BACT</name>
<dbReference type="SUPFAM" id="SSF53335">
    <property type="entry name" value="S-adenosyl-L-methionine-dependent methyltransferases"/>
    <property type="match status" value="1"/>
</dbReference>
<feature type="domain" description="Methyltransferase" evidence="1">
    <location>
        <begin position="283"/>
        <end position="367"/>
    </location>
</feature>
<dbReference type="Proteomes" id="UP000034696">
    <property type="component" value="Unassembled WGS sequence"/>
</dbReference>
<reference evidence="2 3" key="1">
    <citation type="journal article" date="2015" name="Nature">
        <title>rRNA introns, odd ribosomes, and small enigmatic genomes across a large radiation of phyla.</title>
        <authorList>
            <person name="Brown C.T."/>
            <person name="Hug L.A."/>
            <person name="Thomas B.C."/>
            <person name="Sharon I."/>
            <person name="Castelle C.J."/>
            <person name="Singh A."/>
            <person name="Wilkins M.J."/>
            <person name="Williams K.H."/>
            <person name="Banfield J.F."/>
        </authorList>
    </citation>
    <scope>NUCLEOTIDE SEQUENCE [LARGE SCALE GENOMIC DNA]</scope>
</reference>
<accession>A0A0G1M5I0</accession>
<organism evidence="2 3">
    <name type="scientific">Candidatus Giovannonibacteria bacterium GW2011_GWA2_45_21</name>
    <dbReference type="NCBI Taxonomy" id="1618649"/>
    <lineage>
        <taxon>Bacteria</taxon>
        <taxon>Candidatus Giovannoniibacteriota</taxon>
    </lineage>
</organism>
<dbReference type="Pfam" id="PF13649">
    <property type="entry name" value="Methyltransf_25"/>
    <property type="match status" value="1"/>
</dbReference>
<evidence type="ECO:0000259" key="1">
    <source>
        <dbReference type="Pfam" id="PF13649"/>
    </source>
</evidence>
<gene>
    <name evidence="2" type="ORF">UX06_C0042G0008</name>
</gene>
<dbReference type="AlphaFoldDB" id="A0A0G1M5I0"/>
<dbReference type="Gene3D" id="3.40.50.150">
    <property type="entry name" value="Vaccinia Virus protein VP39"/>
    <property type="match status" value="1"/>
</dbReference>
<protein>
    <recommendedName>
        <fullName evidence="1">Methyltransferase domain-containing protein</fullName>
    </recommendedName>
</protein>
<dbReference type="EMBL" id="LCKT01000042">
    <property type="protein sequence ID" value="KKU03367.1"/>
    <property type="molecule type" value="Genomic_DNA"/>
</dbReference>
<comment type="caution">
    <text evidence="2">The sequence shown here is derived from an EMBL/GenBank/DDBJ whole genome shotgun (WGS) entry which is preliminary data.</text>
</comment>